<dbReference type="Proteomes" id="UP000051751">
    <property type="component" value="Unassembled WGS sequence"/>
</dbReference>
<evidence type="ECO:0000313" key="3">
    <source>
        <dbReference type="EMBL" id="KRN28813.1"/>
    </source>
</evidence>
<dbReference type="AlphaFoldDB" id="A0A0R2FWP3"/>
<feature type="transmembrane region" description="Helical" evidence="2">
    <location>
        <begin position="12"/>
        <end position="32"/>
    </location>
</feature>
<dbReference type="EMBL" id="JQAZ01000002">
    <property type="protein sequence ID" value="KRN32777.1"/>
    <property type="molecule type" value="Genomic_DNA"/>
</dbReference>
<keyword evidence="2" id="KW-0472">Membrane</keyword>
<keyword evidence="2" id="KW-0812">Transmembrane</keyword>
<keyword evidence="5" id="KW-1185">Reference proteome</keyword>
<feature type="region of interest" description="Disordered" evidence="1">
    <location>
        <begin position="37"/>
        <end position="129"/>
    </location>
</feature>
<evidence type="ECO:0000313" key="4">
    <source>
        <dbReference type="EMBL" id="KRN32777.1"/>
    </source>
</evidence>
<proteinExistence type="predicted"/>
<protein>
    <submittedName>
        <fullName evidence="4">Uncharacterized protein</fullName>
    </submittedName>
</protein>
<sequence length="249" mass="25466">MRKINLKGNKRIIGGITGILLGSMLMGGIFVAQPSRTTQADVKTESVQTKKPVKAAATSSSKKPAAKKAVSSSTPVTTTSAASSTTPVAASSASESVQQPASSSSQSAPAANSSSAAQTTQTAQAAATTQSETVPATGFYVNGYSAAIGSFSGTGHVPATNTMFAWSELPGRYLVELNSPLHTHIASLGVGDTVYFNGQAKHIVSVISGQPNDSNTLALVQSHIASGQIGWQTCESNSDNSTLTLWFAE</sequence>
<reference evidence="5 6" key="1">
    <citation type="journal article" date="2015" name="Genome Announc.">
        <title>Expanding the biotechnology potential of lactobacilli through comparative genomics of 213 strains and associated genera.</title>
        <authorList>
            <person name="Sun Z."/>
            <person name="Harris H.M."/>
            <person name="McCann A."/>
            <person name="Guo C."/>
            <person name="Argimon S."/>
            <person name="Zhang W."/>
            <person name="Yang X."/>
            <person name="Jeffery I.B."/>
            <person name="Cooney J.C."/>
            <person name="Kagawa T.F."/>
            <person name="Liu W."/>
            <person name="Song Y."/>
            <person name="Salvetti E."/>
            <person name="Wrobel A."/>
            <person name="Rasinkangas P."/>
            <person name="Parkhill J."/>
            <person name="Rea M.C."/>
            <person name="O'Sullivan O."/>
            <person name="Ritari J."/>
            <person name="Douillard F.P."/>
            <person name="Paul Ross R."/>
            <person name="Yang R."/>
            <person name="Briner A.E."/>
            <person name="Felis G.E."/>
            <person name="de Vos W.M."/>
            <person name="Barrangou R."/>
            <person name="Klaenhammer T.R."/>
            <person name="Caufield P.W."/>
            <person name="Cui Y."/>
            <person name="Zhang H."/>
            <person name="O'Toole P.W."/>
        </authorList>
    </citation>
    <scope>NUCLEOTIDE SEQUENCE [LARGE SCALE GENOMIC DNA]</scope>
    <source>
        <strain evidence="3 6">ATCC BAA-66</strain>
        <strain evidence="4 5">DSM 13344</strain>
    </source>
</reference>
<comment type="caution">
    <text evidence="4">The sequence shown here is derived from an EMBL/GenBank/DDBJ whole genome shotgun (WGS) entry which is preliminary data.</text>
</comment>
<evidence type="ECO:0000313" key="5">
    <source>
        <dbReference type="Proteomes" id="UP000051645"/>
    </source>
</evidence>
<accession>A0A0R2FWP3</accession>
<dbReference type="RefSeq" id="WP_057769026.1">
    <property type="nucleotide sequence ID" value="NZ_JQAT01000002.1"/>
</dbReference>
<organism evidence="4 5">
    <name type="scientific">Lactobacillus selangorensis</name>
    <dbReference type="NCBI Taxonomy" id="81857"/>
    <lineage>
        <taxon>Bacteria</taxon>
        <taxon>Bacillati</taxon>
        <taxon>Bacillota</taxon>
        <taxon>Bacilli</taxon>
        <taxon>Lactobacillales</taxon>
        <taxon>Lactobacillaceae</taxon>
        <taxon>Lactobacillus</taxon>
    </lineage>
</organism>
<dbReference type="Proteomes" id="UP000051645">
    <property type="component" value="Unassembled WGS sequence"/>
</dbReference>
<keyword evidence="2" id="KW-1133">Transmembrane helix</keyword>
<evidence type="ECO:0000256" key="1">
    <source>
        <dbReference type="SAM" id="MobiDB-lite"/>
    </source>
</evidence>
<feature type="compositionally biased region" description="Polar residues" evidence="1">
    <location>
        <begin position="37"/>
        <end position="47"/>
    </location>
</feature>
<dbReference type="PATRIC" id="fig|81857.3.peg.1023"/>
<evidence type="ECO:0000313" key="6">
    <source>
        <dbReference type="Proteomes" id="UP000051751"/>
    </source>
</evidence>
<feature type="compositionally biased region" description="Low complexity" evidence="1">
    <location>
        <begin position="54"/>
        <end position="129"/>
    </location>
</feature>
<name>A0A0R2FWP3_9LACO</name>
<dbReference type="EMBL" id="JQAT01000002">
    <property type="protein sequence ID" value="KRN28813.1"/>
    <property type="molecule type" value="Genomic_DNA"/>
</dbReference>
<evidence type="ECO:0000256" key="2">
    <source>
        <dbReference type="SAM" id="Phobius"/>
    </source>
</evidence>
<gene>
    <name evidence="3" type="ORF">IV38_GL001018</name>
    <name evidence="4" type="ORF">IV40_GL000835</name>
</gene>
<dbReference type="OrthoDB" id="2152070at2"/>